<reference evidence="1" key="1">
    <citation type="submission" date="2023-08" db="EMBL/GenBank/DDBJ databases">
        <authorList>
            <person name="Alioto T."/>
            <person name="Alioto T."/>
            <person name="Gomez Garrido J."/>
        </authorList>
    </citation>
    <scope>NUCLEOTIDE SEQUENCE</scope>
</reference>
<evidence type="ECO:0000313" key="1">
    <source>
        <dbReference type="EMBL" id="CAI9723527.1"/>
    </source>
</evidence>
<protein>
    <submittedName>
        <fullName evidence="1">Uncharacterized protein</fullName>
    </submittedName>
</protein>
<accession>A0AA36AZ06</accession>
<dbReference type="AlphaFoldDB" id="A0AA36AZ06"/>
<organism evidence="1 2">
    <name type="scientific">Octopus vulgaris</name>
    <name type="common">Common octopus</name>
    <dbReference type="NCBI Taxonomy" id="6645"/>
    <lineage>
        <taxon>Eukaryota</taxon>
        <taxon>Metazoa</taxon>
        <taxon>Spiralia</taxon>
        <taxon>Lophotrochozoa</taxon>
        <taxon>Mollusca</taxon>
        <taxon>Cephalopoda</taxon>
        <taxon>Coleoidea</taxon>
        <taxon>Octopodiformes</taxon>
        <taxon>Octopoda</taxon>
        <taxon>Incirrata</taxon>
        <taxon>Octopodidae</taxon>
        <taxon>Octopus</taxon>
    </lineage>
</organism>
<dbReference type="EMBL" id="OX597818">
    <property type="protein sequence ID" value="CAI9723527.1"/>
    <property type="molecule type" value="Genomic_DNA"/>
</dbReference>
<gene>
    <name evidence="1" type="ORF">OCTVUL_1B025538</name>
</gene>
<dbReference type="Proteomes" id="UP001162480">
    <property type="component" value="Chromosome 5"/>
</dbReference>
<name>A0AA36AZ06_OCTVU</name>
<proteinExistence type="predicted"/>
<keyword evidence="2" id="KW-1185">Reference proteome</keyword>
<sequence length="137" mass="15794">MSEGEKYECHNITFPITSIDKSETLHHTELCCNEVLFATTLLQSSTLLPISYPYALVVQKDEHVYLRRSDVGGLNVKELRGYIINHIDFSCLGESVKAMNPRHIPYLHTMCTHIDINLYKTYLENADLACCNWDKWV</sequence>
<evidence type="ECO:0000313" key="2">
    <source>
        <dbReference type="Proteomes" id="UP001162480"/>
    </source>
</evidence>